<protein>
    <submittedName>
        <fullName evidence="2">Uncharacterized protein</fullName>
    </submittedName>
</protein>
<name>A0ABU6VRH5_9FABA</name>
<dbReference type="Proteomes" id="UP001341840">
    <property type="component" value="Unassembled WGS sequence"/>
</dbReference>
<dbReference type="EMBL" id="JASCZI010152501">
    <property type="protein sequence ID" value="MED6176235.1"/>
    <property type="molecule type" value="Genomic_DNA"/>
</dbReference>
<dbReference type="Gene3D" id="3.20.180.10">
    <property type="entry name" value="PNP-oxidase-like"/>
    <property type="match status" value="1"/>
</dbReference>
<feature type="compositionally biased region" description="Basic and acidic residues" evidence="1">
    <location>
        <begin position="13"/>
        <end position="22"/>
    </location>
</feature>
<feature type="region of interest" description="Disordered" evidence="1">
    <location>
        <begin position="1"/>
        <end position="24"/>
    </location>
</feature>
<comment type="caution">
    <text evidence="2">The sequence shown here is derived from an EMBL/GenBank/DDBJ whole genome shotgun (WGS) entry which is preliminary data.</text>
</comment>
<keyword evidence="3" id="KW-1185">Reference proteome</keyword>
<feature type="compositionally biased region" description="Basic residues" evidence="1">
    <location>
        <begin position="1"/>
        <end position="10"/>
    </location>
</feature>
<dbReference type="SUPFAM" id="SSF50475">
    <property type="entry name" value="FMN-binding split barrel"/>
    <property type="match status" value="1"/>
</dbReference>
<evidence type="ECO:0000313" key="2">
    <source>
        <dbReference type="EMBL" id="MED6176235.1"/>
    </source>
</evidence>
<accession>A0ABU6VRH5</accession>
<sequence length="266" mass="30151">MRGPSTKHGRQSFQEDKIDQARKTTKHFRCKSSTFESSSFTSDAQPSLRRAWLVFRPTNGSHNRTWDEFSYNITSLGEIGFEILDLSQFHRRGRIPYQGFRANALFGMEIYKGDIAKMLCDDGYYYDDSSLKVLDKDWEKKMNSNGVSISGYFDRSAASGTYQLKMEKVMLFSVYGSKFNIDVEDFTKAKPDILSRYSSAILGPFNKDGTLALKTLLKKKGLYIEGACFIGVDTLGVDVRISKGKEVKTYRFSFKAQGACFIGVDN</sequence>
<evidence type="ECO:0000313" key="3">
    <source>
        <dbReference type="Proteomes" id="UP001341840"/>
    </source>
</evidence>
<proteinExistence type="predicted"/>
<reference evidence="2 3" key="1">
    <citation type="journal article" date="2023" name="Plants (Basel)">
        <title>Bridging the Gap: Combining Genomics and Transcriptomics Approaches to Understand Stylosanthes scabra, an Orphan Legume from the Brazilian Caatinga.</title>
        <authorList>
            <person name="Ferreira-Neto J.R.C."/>
            <person name="da Silva M.D."/>
            <person name="Binneck E."/>
            <person name="de Melo N.F."/>
            <person name="da Silva R.H."/>
            <person name="de Melo A.L.T.M."/>
            <person name="Pandolfi V."/>
            <person name="Bustamante F.O."/>
            <person name="Brasileiro-Vidal A.C."/>
            <person name="Benko-Iseppon A.M."/>
        </authorList>
    </citation>
    <scope>NUCLEOTIDE SEQUENCE [LARGE SCALE GENOMIC DNA]</scope>
    <source>
        <tissue evidence="2">Leaves</tissue>
    </source>
</reference>
<organism evidence="2 3">
    <name type="scientific">Stylosanthes scabra</name>
    <dbReference type="NCBI Taxonomy" id="79078"/>
    <lineage>
        <taxon>Eukaryota</taxon>
        <taxon>Viridiplantae</taxon>
        <taxon>Streptophyta</taxon>
        <taxon>Embryophyta</taxon>
        <taxon>Tracheophyta</taxon>
        <taxon>Spermatophyta</taxon>
        <taxon>Magnoliopsida</taxon>
        <taxon>eudicotyledons</taxon>
        <taxon>Gunneridae</taxon>
        <taxon>Pentapetalae</taxon>
        <taxon>rosids</taxon>
        <taxon>fabids</taxon>
        <taxon>Fabales</taxon>
        <taxon>Fabaceae</taxon>
        <taxon>Papilionoideae</taxon>
        <taxon>50 kb inversion clade</taxon>
        <taxon>dalbergioids sensu lato</taxon>
        <taxon>Dalbergieae</taxon>
        <taxon>Pterocarpus clade</taxon>
        <taxon>Stylosanthes</taxon>
    </lineage>
</organism>
<dbReference type="InterPro" id="IPR037119">
    <property type="entry name" value="Haem_oxidase_HugZ-like_sf"/>
</dbReference>
<dbReference type="PANTHER" id="PTHR13343:SF18">
    <property type="entry name" value="PENTATRICOPEPTIDE REPEAT (PPR) SUPERFAMILY PROTEIN"/>
    <property type="match status" value="1"/>
</dbReference>
<gene>
    <name evidence="2" type="ORF">PIB30_086197</name>
</gene>
<dbReference type="PANTHER" id="PTHR13343">
    <property type="entry name" value="CREG1 PROTEIN"/>
    <property type="match status" value="1"/>
</dbReference>
<evidence type="ECO:0000256" key="1">
    <source>
        <dbReference type="SAM" id="MobiDB-lite"/>
    </source>
</evidence>